<dbReference type="OrthoDB" id="4986073at2"/>
<dbReference type="Proteomes" id="UP000049127">
    <property type="component" value="Unassembled WGS sequence"/>
</dbReference>
<sequence>MIIGVLGPLDSATRIEKILKDIDSGLETRLYTKEKIVESIDLIEACELECDGIILTGCGVYEEILKKYEIKKPHSFVQRSDTSILKAFWEIQSQGNLIDKFSIDVVEDDMVKNIIEEFNIEHKAMYCLPFSTDINEDEYLKWHTDLYLNKEVNIIITAFMNIYNQLKDQGYPIILLKPTRALVKVAYDEVINQFAINKAEFSQIAVEIFNFGNSSRNIENYYSNMIKKTDIDRYIVEYVRSINGAVFPFGRNEYIIFSNKGSVNKSKNYKKLIKLQKEIKSLGFDLNIGIGFGANAFKAEINASKALERGIDSGESYIYSIDEEENLTGPLGLDNEISYCIVPNDQSILDISSQTGLSCETISKIMGINEIRESKIYDSKELAGYLDISDRSARRILQKITTSGLGKVHAKESNKGAGRPKNLIEILF</sequence>
<gene>
    <name evidence="1" type="ORF">R28058_01191</name>
</gene>
<dbReference type="AlphaFoldDB" id="A0A0C7H227"/>
<dbReference type="KEGG" id="psor:RSJ16_03390"/>
<protein>
    <submittedName>
        <fullName evidence="1">Transcriptional regulator</fullName>
    </submittedName>
</protein>
<name>A0A0C7H227_PARSO</name>
<evidence type="ECO:0000313" key="2">
    <source>
        <dbReference type="Proteomes" id="UP000049127"/>
    </source>
</evidence>
<accession>A0A0C7H227</accession>
<dbReference type="RefSeq" id="WP_055341161.1">
    <property type="nucleotide sequence ID" value="NZ_CABJBQ010000055.1"/>
</dbReference>
<proteinExistence type="predicted"/>
<dbReference type="EMBL" id="CEKZ01000003">
    <property type="protein sequence ID" value="CEQ02381.1"/>
    <property type="molecule type" value="Genomic_DNA"/>
</dbReference>
<dbReference type="Gene3D" id="3.30.70.270">
    <property type="match status" value="1"/>
</dbReference>
<organism evidence="1 2">
    <name type="scientific">Paraclostridium sordellii</name>
    <name type="common">Clostridium sordellii</name>
    <dbReference type="NCBI Taxonomy" id="1505"/>
    <lineage>
        <taxon>Bacteria</taxon>
        <taxon>Bacillati</taxon>
        <taxon>Bacillota</taxon>
        <taxon>Clostridia</taxon>
        <taxon>Peptostreptococcales</taxon>
        <taxon>Peptostreptococcaceae</taxon>
        <taxon>Paraclostridium</taxon>
    </lineage>
</organism>
<evidence type="ECO:0000313" key="1">
    <source>
        <dbReference type="EMBL" id="CEQ02381.1"/>
    </source>
</evidence>
<dbReference type="InterPro" id="IPR043128">
    <property type="entry name" value="Rev_trsase/Diguanyl_cyclase"/>
</dbReference>
<reference evidence="1 2" key="1">
    <citation type="submission" date="2015-01" db="EMBL/GenBank/DDBJ databases">
        <authorList>
            <person name="Aslett A.Martin."/>
            <person name="De Silva Nishadi"/>
        </authorList>
    </citation>
    <scope>NUCLEOTIDE SEQUENCE [LARGE SCALE GENOMIC DNA]</scope>
    <source>
        <strain evidence="1 2">R28058</strain>
    </source>
</reference>